<evidence type="ECO:0000313" key="2">
    <source>
        <dbReference type="WBParaSite" id="ACRNAN_scaffold10692.g17155.t1"/>
    </source>
</evidence>
<proteinExistence type="predicted"/>
<protein>
    <submittedName>
        <fullName evidence="2">Uncharacterized protein</fullName>
    </submittedName>
</protein>
<accession>A0A914CHC1</accession>
<dbReference type="InterPro" id="IPR027417">
    <property type="entry name" value="P-loop_NTPase"/>
</dbReference>
<evidence type="ECO:0000313" key="1">
    <source>
        <dbReference type="Proteomes" id="UP000887540"/>
    </source>
</evidence>
<dbReference type="Proteomes" id="UP000887540">
    <property type="component" value="Unplaced"/>
</dbReference>
<dbReference type="AlphaFoldDB" id="A0A914CHC1"/>
<dbReference type="SUPFAM" id="SSF52540">
    <property type="entry name" value="P-loop containing nucleoside triphosphate hydrolases"/>
    <property type="match status" value="1"/>
</dbReference>
<reference evidence="2" key="1">
    <citation type="submission" date="2022-11" db="UniProtKB">
        <authorList>
            <consortium name="WormBaseParasite"/>
        </authorList>
    </citation>
    <scope>IDENTIFICATION</scope>
</reference>
<sequence length="100" mass="11441">MGLCQSEEDKALAKKNQAINRELQEAYFENVKVIKLLLLGHNTYDDEIAYIEKKFLILNANTNKKVYIHHTCATDTNQVNLIMDNVVDSIIKKNLKGIGY</sequence>
<organism evidence="1 2">
    <name type="scientific">Acrobeloides nanus</name>
    <dbReference type="NCBI Taxonomy" id="290746"/>
    <lineage>
        <taxon>Eukaryota</taxon>
        <taxon>Metazoa</taxon>
        <taxon>Ecdysozoa</taxon>
        <taxon>Nematoda</taxon>
        <taxon>Chromadorea</taxon>
        <taxon>Rhabditida</taxon>
        <taxon>Tylenchina</taxon>
        <taxon>Cephalobomorpha</taxon>
        <taxon>Cephaloboidea</taxon>
        <taxon>Cephalobidae</taxon>
        <taxon>Acrobeloides</taxon>
    </lineage>
</organism>
<name>A0A914CHC1_9BILA</name>
<keyword evidence="1" id="KW-1185">Reference proteome</keyword>
<dbReference type="WBParaSite" id="ACRNAN_scaffold10692.g17155.t1">
    <property type="protein sequence ID" value="ACRNAN_scaffold10692.g17155.t1"/>
    <property type="gene ID" value="ACRNAN_scaffold10692.g17155"/>
</dbReference>
<dbReference type="Gene3D" id="3.40.50.300">
    <property type="entry name" value="P-loop containing nucleotide triphosphate hydrolases"/>
    <property type="match status" value="1"/>
</dbReference>